<dbReference type="Gene3D" id="3.30.379.10">
    <property type="entry name" value="Chitobiase/beta-hexosaminidase domain 2-like"/>
    <property type="match status" value="1"/>
</dbReference>
<dbReference type="PRINTS" id="PR00738">
    <property type="entry name" value="GLHYDRLASE20"/>
</dbReference>
<dbReference type="Pfam" id="PF00728">
    <property type="entry name" value="Glyco_hydro_20"/>
    <property type="match status" value="1"/>
</dbReference>
<evidence type="ECO:0000256" key="6">
    <source>
        <dbReference type="PIRSR" id="PIRSR625705-1"/>
    </source>
</evidence>
<feature type="domain" description="Glycoside hydrolase family 20 catalytic" evidence="8">
    <location>
        <begin position="151"/>
        <end position="509"/>
    </location>
</feature>
<comment type="catalytic activity">
    <reaction evidence="1">
        <text>Hydrolysis of terminal non-reducing N-acetyl-D-hexosamine residues in N-acetyl-beta-D-hexosaminides.</text>
        <dbReference type="EC" id="3.2.1.52"/>
    </reaction>
</comment>
<evidence type="ECO:0000259" key="8">
    <source>
        <dbReference type="Pfam" id="PF00728"/>
    </source>
</evidence>
<dbReference type="GO" id="GO:0030203">
    <property type="term" value="P:glycosaminoglycan metabolic process"/>
    <property type="evidence" value="ECO:0007669"/>
    <property type="project" value="TreeGrafter"/>
</dbReference>
<dbReference type="InterPro" id="IPR025705">
    <property type="entry name" value="Beta_hexosaminidase_sua/sub"/>
</dbReference>
<comment type="similarity">
    <text evidence="2">Belongs to the glycosyl hydrolase 20 family.</text>
</comment>
<dbReference type="GO" id="GO:0016020">
    <property type="term" value="C:membrane"/>
    <property type="evidence" value="ECO:0007669"/>
    <property type="project" value="TreeGrafter"/>
</dbReference>
<feature type="signal peptide" evidence="7">
    <location>
        <begin position="1"/>
        <end position="27"/>
    </location>
</feature>
<keyword evidence="7" id="KW-0732">Signal</keyword>
<dbReference type="Pfam" id="PF02838">
    <property type="entry name" value="Glyco_hydro_20b"/>
    <property type="match status" value="1"/>
</dbReference>
<feature type="domain" description="Beta-hexosaminidase bacterial type N-terminal" evidence="9">
    <location>
        <begin position="31"/>
        <end position="147"/>
    </location>
</feature>
<dbReference type="InterPro" id="IPR015883">
    <property type="entry name" value="Glyco_hydro_20_cat"/>
</dbReference>
<dbReference type="SUPFAM" id="SSF51445">
    <property type="entry name" value="(Trans)glycosidases"/>
    <property type="match status" value="1"/>
</dbReference>
<proteinExistence type="inferred from homology"/>
<evidence type="ECO:0000256" key="3">
    <source>
        <dbReference type="ARBA" id="ARBA00012663"/>
    </source>
</evidence>
<dbReference type="InterPro" id="IPR015882">
    <property type="entry name" value="HEX_bac_N"/>
</dbReference>
<gene>
    <name evidence="10" type="ORF">Cop2CBH44_02910</name>
</gene>
<evidence type="ECO:0000256" key="7">
    <source>
        <dbReference type="SAM" id="SignalP"/>
    </source>
</evidence>
<dbReference type="InterPro" id="IPR017853">
    <property type="entry name" value="GH"/>
</dbReference>
<evidence type="ECO:0000256" key="4">
    <source>
        <dbReference type="ARBA" id="ARBA00022801"/>
    </source>
</evidence>
<keyword evidence="11" id="KW-1185">Reference proteome</keyword>
<dbReference type="PANTHER" id="PTHR22600:SF57">
    <property type="entry name" value="BETA-N-ACETYLHEXOSAMINIDASE"/>
    <property type="match status" value="1"/>
</dbReference>
<dbReference type="InterPro" id="IPR029018">
    <property type="entry name" value="Hex-like_dom2"/>
</dbReference>
<dbReference type="KEGG" id="copr:Cop2CBH44_02910"/>
<evidence type="ECO:0000256" key="1">
    <source>
        <dbReference type="ARBA" id="ARBA00001231"/>
    </source>
</evidence>
<dbReference type="PIRSF" id="PIRSF001093">
    <property type="entry name" value="B-hxosamndse_ab_euk"/>
    <property type="match status" value="1"/>
</dbReference>
<evidence type="ECO:0000313" key="11">
    <source>
        <dbReference type="Proteomes" id="UP000594042"/>
    </source>
</evidence>
<feature type="active site" description="Proton donor" evidence="6">
    <location>
        <position position="326"/>
    </location>
</feature>
<keyword evidence="5" id="KW-0326">Glycosidase</keyword>
<dbReference type="AlphaFoldDB" id="A0A7G1HUU4"/>
<keyword evidence="4" id="KW-0378">Hydrolase</keyword>
<dbReference type="EC" id="3.2.1.52" evidence="3"/>
<evidence type="ECO:0000313" key="10">
    <source>
        <dbReference type="EMBL" id="BCI61938.1"/>
    </source>
</evidence>
<dbReference type="GO" id="GO:0005975">
    <property type="term" value="P:carbohydrate metabolic process"/>
    <property type="evidence" value="ECO:0007669"/>
    <property type="project" value="InterPro"/>
</dbReference>
<dbReference type="Gene3D" id="3.20.20.80">
    <property type="entry name" value="Glycosidases"/>
    <property type="match status" value="1"/>
</dbReference>
<dbReference type="CDD" id="cd06563">
    <property type="entry name" value="GH20_chitobiase-like"/>
    <property type="match status" value="1"/>
</dbReference>
<dbReference type="GO" id="GO:0004563">
    <property type="term" value="F:beta-N-acetylhexosaminidase activity"/>
    <property type="evidence" value="ECO:0007669"/>
    <property type="project" value="UniProtKB-EC"/>
</dbReference>
<organism evidence="10 11">
    <name type="scientific">Coprobacter secundus subsp. similis</name>
    <dbReference type="NCBI Taxonomy" id="2751153"/>
    <lineage>
        <taxon>Bacteria</taxon>
        <taxon>Pseudomonadati</taxon>
        <taxon>Bacteroidota</taxon>
        <taxon>Bacteroidia</taxon>
        <taxon>Bacteroidales</taxon>
        <taxon>Barnesiellaceae</taxon>
        <taxon>Coprobacter</taxon>
    </lineage>
</organism>
<dbReference type="RefSeq" id="WP_074023940.1">
    <property type="nucleotide sequence ID" value="NZ_AP023322.1"/>
</dbReference>
<evidence type="ECO:0000259" key="9">
    <source>
        <dbReference type="Pfam" id="PF02838"/>
    </source>
</evidence>
<evidence type="ECO:0000256" key="2">
    <source>
        <dbReference type="ARBA" id="ARBA00006285"/>
    </source>
</evidence>
<dbReference type="Proteomes" id="UP000594042">
    <property type="component" value="Chromosome"/>
</dbReference>
<evidence type="ECO:0000256" key="5">
    <source>
        <dbReference type="ARBA" id="ARBA00023295"/>
    </source>
</evidence>
<dbReference type="PANTHER" id="PTHR22600">
    <property type="entry name" value="BETA-HEXOSAMINIDASE"/>
    <property type="match status" value="1"/>
</dbReference>
<reference evidence="11" key="1">
    <citation type="submission" date="2020-07" db="EMBL/GenBank/DDBJ databases">
        <title>Complete genome sequencing of Coprobacter sp. strain 2CBH44.</title>
        <authorList>
            <person name="Sakamoto M."/>
            <person name="Murakami T."/>
            <person name="Mori H."/>
        </authorList>
    </citation>
    <scope>NUCLEOTIDE SEQUENCE [LARGE SCALE GENOMIC DNA]</scope>
    <source>
        <strain evidence="11">2CBH44</strain>
    </source>
</reference>
<protein>
    <recommendedName>
        <fullName evidence="3">beta-N-acetylhexosaminidase</fullName>
        <ecNumber evidence="3">3.2.1.52</ecNumber>
    </recommendedName>
</protein>
<feature type="chain" id="PRO_5028812593" description="beta-N-acetylhexosaminidase" evidence="7">
    <location>
        <begin position="28"/>
        <end position="536"/>
    </location>
</feature>
<dbReference type="SUPFAM" id="SSF55545">
    <property type="entry name" value="beta-N-acetylhexosaminidase-like domain"/>
    <property type="match status" value="1"/>
</dbReference>
<dbReference type="EMBL" id="AP023322">
    <property type="protein sequence ID" value="BCI61938.1"/>
    <property type="molecule type" value="Genomic_DNA"/>
</dbReference>
<accession>A0A7G1HUU4</accession>
<sequence length="536" mass="61841">MRKTGIKYLLGIVAGAFALLCGSTSFAGNTILPYPNQVEWKEGTCRIEKRLSVYCDEVFKYETKKEMDALKKEAGVAYRFSNREQADFRVLFSKDIAKEGYTLDITGSGISIQASAPAGVFYAVQTLKQLLQKEQAAYRFPCVEIADSPAFPWRGFLLDEARNFQGKKEVKKLLDEMAMLKMNVFHWHLTDDQGWRIEIKKYPRLTEVGGRRDSTQLNWYESTVYDKKPVSGYYTQKDIREIVAYAAERHITIVPEIEFPGHASAAIAAYPWLGCSKKEIPVSCAYGVFSSVFDIADSRTQQFVRDVLDEVAALFPSDIIHIGGDEVKYDEWQNSENIKRLMEKEKVDSPAGLQIWFANRLSSYLKKKGKKMMGWNDITGDKLHAYHPENATQSRLDADNTIVQFWLGTPEILEKALRRNLKIVNSYCDYTYLNYNYDKIVPGLEYAHKPIPMEKAYNFYPVPEGWEDRRDLILGVTCAMWGEWINRPDIMYKMVYPQVAAYAEVGWTERRNKEFGRFTDALEFFKRRWTSAGYIR</sequence>
<name>A0A7G1HUU4_9BACT</name>